<comment type="caution">
    <text evidence="2">Lacks conserved residue(s) required for the propagation of feature annotation.</text>
</comment>
<comment type="caution">
    <text evidence="5">The sequence shown here is derived from an EMBL/GenBank/DDBJ whole genome shotgun (WGS) entry which is preliminary data.</text>
</comment>
<organism evidence="5 6">
    <name type="scientific">Naegleria fowleri</name>
    <name type="common">Brain eating amoeba</name>
    <dbReference type="NCBI Taxonomy" id="5763"/>
    <lineage>
        <taxon>Eukaryota</taxon>
        <taxon>Discoba</taxon>
        <taxon>Heterolobosea</taxon>
        <taxon>Tetramitia</taxon>
        <taxon>Eutetramitia</taxon>
        <taxon>Vahlkampfiidae</taxon>
        <taxon>Naegleria</taxon>
    </lineage>
</organism>
<accession>A0A6A5BUF4</accession>
<feature type="transmembrane region" description="Helical" evidence="3">
    <location>
        <begin position="582"/>
        <end position="602"/>
    </location>
</feature>
<protein>
    <recommendedName>
        <fullName evidence="4">EGF-like domain-containing protein</fullName>
    </recommendedName>
</protein>
<dbReference type="VEuPathDB" id="AmoebaDB:NF0097750"/>
<keyword evidence="6" id="KW-1185">Reference proteome</keyword>
<dbReference type="InterPro" id="IPR011050">
    <property type="entry name" value="Pectin_lyase_fold/virulence"/>
</dbReference>
<dbReference type="VEuPathDB" id="AmoebaDB:NfTy_068120"/>
<keyword evidence="1 2" id="KW-1015">Disulfide bond</keyword>
<dbReference type="Gene3D" id="2.10.25.10">
    <property type="entry name" value="Laminin"/>
    <property type="match status" value="2"/>
</dbReference>
<keyword evidence="3" id="KW-1133">Transmembrane helix</keyword>
<dbReference type="AlphaFoldDB" id="A0A6A5BUF4"/>
<feature type="domain" description="EGF-like" evidence="4">
    <location>
        <begin position="475"/>
        <end position="509"/>
    </location>
</feature>
<proteinExistence type="predicted"/>
<feature type="disulfide bond" evidence="2">
    <location>
        <begin position="499"/>
        <end position="508"/>
    </location>
</feature>
<dbReference type="VEuPathDB" id="AmoebaDB:NF0019540"/>
<dbReference type="PROSITE" id="PS00022">
    <property type="entry name" value="EGF_1"/>
    <property type="match status" value="1"/>
</dbReference>
<dbReference type="SMART" id="SM00181">
    <property type="entry name" value="EGF"/>
    <property type="match status" value="2"/>
</dbReference>
<sequence>MSRFTNRVANSLSRVQQLLLFLLVVQSLLVVFFTRGVSSSFTSYYISPSGQDSNNGQSSSTPFKTFSKAFSTMKGGDELILMDGTYSEAVGTGYMSWQGTNSGQPPSGLSPTTSPTRIRALNPGKVLIQGELFIGRSFRKDSNITVSGITFEGDSEIYNCNYCTVKNCEFHGSFWIGTNDHDMDNQFNLIEDCWIWGSQRRIISGNYRANYNVWRRVVVRGDGCGQPECQGDGNPNVGFTVYDSHDNLIENMIVVDRILAPNDAPYSDFAAAQHTPLPIWYNGRNKWLGCMSINAPDTGFYLEPDDILDPTFILKNCVAVNAHDTGINVGRKASNILYEIHTFLCTVGITTTDPTKSSPPALKYPTRVEANSFLKGVGYSKMDIGANVMTKYGWDGARVGDVNVETMTTNSLWPWPNEDRIKKEMCANTTRGFCSMGKQLNGVNTVTLTSYIWEILGNAMPSDIYQQNTTTVTCFGLAASNQNVCSGKGVCISTDWCQCDSGYYGNACQIASCFGVLATNATVCSSRGSCTSLNQCSCQSGFTRSNCQTKVVVVTGSSPKASISQKRANLASWSFHYDHNGWMMRMVFMSMMMMVWMIPFLYY</sequence>
<dbReference type="PROSITE" id="PS01186">
    <property type="entry name" value="EGF_2"/>
    <property type="match status" value="2"/>
</dbReference>
<evidence type="ECO:0000259" key="4">
    <source>
        <dbReference type="PROSITE" id="PS50026"/>
    </source>
</evidence>
<dbReference type="VEuPathDB" id="AmoebaDB:FDP41_004250"/>
<reference evidence="5 6" key="1">
    <citation type="journal article" date="2019" name="Sci. Rep.">
        <title>Nanopore sequencing improves the draft genome of the human pathogenic amoeba Naegleria fowleri.</title>
        <authorList>
            <person name="Liechti N."/>
            <person name="Schurch N."/>
            <person name="Bruggmann R."/>
            <person name="Wittwer M."/>
        </authorList>
    </citation>
    <scope>NUCLEOTIDE SEQUENCE [LARGE SCALE GENOMIC DNA]</scope>
    <source>
        <strain evidence="5 6">ATCC 30894</strain>
    </source>
</reference>
<dbReference type="SUPFAM" id="SSF51126">
    <property type="entry name" value="Pectin lyase-like"/>
    <property type="match status" value="1"/>
</dbReference>
<dbReference type="InterPro" id="IPR013111">
    <property type="entry name" value="EGF_extracell"/>
</dbReference>
<dbReference type="InterPro" id="IPR012334">
    <property type="entry name" value="Pectin_lyas_fold"/>
</dbReference>
<gene>
    <name evidence="5" type="ORF">FDP41_004250</name>
</gene>
<dbReference type="Pfam" id="PF07974">
    <property type="entry name" value="EGF_2"/>
    <property type="match status" value="1"/>
</dbReference>
<keyword evidence="3" id="KW-0472">Membrane</keyword>
<dbReference type="PROSITE" id="PS50026">
    <property type="entry name" value="EGF_3"/>
    <property type="match status" value="1"/>
</dbReference>
<evidence type="ECO:0000313" key="5">
    <source>
        <dbReference type="EMBL" id="KAF0976955.1"/>
    </source>
</evidence>
<dbReference type="InterPro" id="IPR000742">
    <property type="entry name" value="EGF"/>
</dbReference>
<dbReference type="RefSeq" id="XP_044561668.1">
    <property type="nucleotide sequence ID" value="XM_044707645.1"/>
</dbReference>
<evidence type="ECO:0000256" key="3">
    <source>
        <dbReference type="SAM" id="Phobius"/>
    </source>
</evidence>
<evidence type="ECO:0000256" key="1">
    <source>
        <dbReference type="ARBA" id="ARBA00023157"/>
    </source>
</evidence>
<dbReference type="Pfam" id="PF07602">
    <property type="entry name" value="DUF1565"/>
    <property type="match status" value="1"/>
</dbReference>
<evidence type="ECO:0000313" key="6">
    <source>
        <dbReference type="Proteomes" id="UP000444721"/>
    </source>
</evidence>
<name>A0A6A5BUF4_NAEFO</name>
<evidence type="ECO:0000256" key="2">
    <source>
        <dbReference type="PROSITE-ProRule" id="PRU00076"/>
    </source>
</evidence>
<keyword evidence="3" id="KW-0812">Transmembrane</keyword>
<dbReference type="InterPro" id="IPR011459">
    <property type="entry name" value="DUF1565"/>
</dbReference>
<dbReference type="Gene3D" id="2.160.20.10">
    <property type="entry name" value="Single-stranded right-handed beta-helix, Pectin lyase-like"/>
    <property type="match status" value="1"/>
</dbReference>
<dbReference type="EMBL" id="VFQX01000036">
    <property type="protein sequence ID" value="KAF0976955.1"/>
    <property type="molecule type" value="Genomic_DNA"/>
</dbReference>
<keyword evidence="2" id="KW-0245">EGF-like domain</keyword>
<dbReference type="GeneID" id="68111468"/>
<dbReference type="Proteomes" id="UP000444721">
    <property type="component" value="Unassembled WGS sequence"/>
</dbReference>